<gene>
    <name evidence="1" type="ORF">S12H4_52747</name>
</gene>
<organism evidence="1">
    <name type="scientific">marine sediment metagenome</name>
    <dbReference type="NCBI Taxonomy" id="412755"/>
    <lineage>
        <taxon>unclassified sequences</taxon>
        <taxon>metagenomes</taxon>
        <taxon>ecological metagenomes</taxon>
    </lineage>
</organism>
<evidence type="ECO:0000313" key="1">
    <source>
        <dbReference type="EMBL" id="GAJ10406.1"/>
    </source>
</evidence>
<proteinExistence type="predicted"/>
<dbReference type="AlphaFoldDB" id="X1VAS2"/>
<reference evidence="1" key="1">
    <citation type="journal article" date="2014" name="Front. Microbiol.">
        <title>High frequency of phylogenetically diverse reductive dehalogenase-homologous genes in deep subseafloor sedimentary metagenomes.</title>
        <authorList>
            <person name="Kawai M."/>
            <person name="Futagami T."/>
            <person name="Toyoda A."/>
            <person name="Takaki Y."/>
            <person name="Nishi S."/>
            <person name="Hori S."/>
            <person name="Arai W."/>
            <person name="Tsubouchi T."/>
            <person name="Morono Y."/>
            <person name="Uchiyama I."/>
            <person name="Ito T."/>
            <person name="Fujiyama A."/>
            <person name="Inagaki F."/>
            <person name="Takami H."/>
        </authorList>
    </citation>
    <scope>NUCLEOTIDE SEQUENCE</scope>
    <source>
        <strain evidence="1">Expedition CK06-06</strain>
    </source>
</reference>
<protein>
    <submittedName>
        <fullName evidence="1">Uncharacterized protein</fullName>
    </submittedName>
</protein>
<accession>X1VAS2</accession>
<sequence>GGRYLLLEHPRGVAGQMPACHITDVVVRLWDALEAGDLKEAKRVYGLMTPLFALEEQCGATCSEVLRRRGVIKSSRQRMASKVDEYDQRALDDILRDLEPLLTWHSWHNL</sequence>
<comment type="caution">
    <text evidence="1">The sequence shown here is derived from an EMBL/GenBank/DDBJ whole genome shotgun (WGS) entry which is preliminary data.</text>
</comment>
<dbReference type="EMBL" id="BARW01033499">
    <property type="protein sequence ID" value="GAJ10406.1"/>
    <property type="molecule type" value="Genomic_DNA"/>
</dbReference>
<name>X1VAS2_9ZZZZ</name>
<feature type="non-terminal residue" evidence="1">
    <location>
        <position position="1"/>
    </location>
</feature>
<dbReference type="Gene3D" id="3.20.20.70">
    <property type="entry name" value="Aldolase class I"/>
    <property type="match status" value="1"/>
</dbReference>
<dbReference type="InterPro" id="IPR013785">
    <property type="entry name" value="Aldolase_TIM"/>
</dbReference>